<protein>
    <submittedName>
        <fullName evidence="2">DNA transformation protein</fullName>
    </submittedName>
</protein>
<keyword evidence="3" id="KW-1185">Reference proteome</keyword>
<gene>
    <name evidence="2" type="ORF">ABID16_001202</name>
</gene>
<accession>A0ABV2IWN1</accession>
<dbReference type="PANTHER" id="PTHR36121">
    <property type="entry name" value="PROTEIN SXY"/>
    <property type="match status" value="1"/>
</dbReference>
<proteinExistence type="predicted"/>
<comment type="caution">
    <text evidence="2">The sequence shown here is derived from an EMBL/GenBank/DDBJ whole genome shotgun (WGS) entry which is preliminary data.</text>
</comment>
<dbReference type="InterPro" id="IPR007076">
    <property type="entry name" value="TfoX_N"/>
</dbReference>
<feature type="domain" description="TfoX N-terminal" evidence="1">
    <location>
        <begin position="8"/>
        <end position="102"/>
    </location>
</feature>
<dbReference type="Pfam" id="PF04993">
    <property type="entry name" value="TfoX_N"/>
    <property type="match status" value="1"/>
</dbReference>
<dbReference type="InterPro" id="IPR047525">
    <property type="entry name" value="TfoX-like"/>
</dbReference>
<evidence type="ECO:0000259" key="1">
    <source>
        <dbReference type="Pfam" id="PF04993"/>
    </source>
</evidence>
<dbReference type="Gene3D" id="3.30.1460.30">
    <property type="entry name" value="YgaC/TfoX-N like chaperone"/>
    <property type="match status" value="1"/>
</dbReference>
<dbReference type="RefSeq" id="WP_354555424.1">
    <property type="nucleotide sequence ID" value="NZ_JBEPMB010000001.1"/>
</dbReference>
<organism evidence="2 3">
    <name type="scientific">Rhizobium aquaticum</name>
    <dbReference type="NCBI Taxonomy" id="1549636"/>
    <lineage>
        <taxon>Bacteria</taxon>
        <taxon>Pseudomonadati</taxon>
        <taxon>Pseudomonadota</taxon>
        <taxon>Alphaproteobacteria</taxon>
        <taxon>Hyphomicrobiales</taxon>
        <taxon>Rhizobiaceae</taxon>
        <taxon>Rhizobium/Agrobacterium group</taxon>
        <taxon>Rhizobium</taxon>
    </lineage>
</organism>
<dbReference type="Proteomes" id="UP001549047">
    <property type="component" value="Unassembled WGS sequence"/>
</dbReference>
<sequence length="106" mass="11963">MDNDQLEEMFQAVGPISIRRMFGGKGIYSDGEIIAIWLRDRMLLKGDAECAQQYEAAGGMRWTYQHNKTGKTVSMPYWSMPEVGWDDPDEMATLARTALGAALRSR</sequence>
<dbReference type="PANTHER" id="PTHR36121:SF1">
    <property type="entry name" value="PROTEIN SXY"/>
    <property type="match status" value="1"/>
</dbReference>
<dbReference type="EMBL" id="JBEPMB010000001">
    <property type="protein sequence ID" value="MET3612897.1"/>
    <property type="molecule type" value="Genomic_DNA"/>
</dbReference>
<reference evidence="2 3" key="1">
    <citation type="submission" date="2024-06" db="EMBL/GenBank/DDBJ databases">
        <title>Genomic Encyclopedia of Type Strains, Phase IV (KMG-IV): sequencing the most valuable type-strain genomes for metagenomic binning, comparative biology and taxonomic classification.</title>
        <authorList>
            <person name="Goeker M."/>
        </authorList>
    </citation>
    <scope>NUCLEOTIDE SEQUENCE [LARGE SCALE GENOMIC DNA]</scope>
    <source>
        <strain evidence="2 3">DSM 29780</strain>
    </source>
</reference>
<evidence type="ECO:0000313" key="3">
    <source>
        <dbReference type="Proteomes" id="UP001549047"/>
    </source>
</evidence>
<dbReference type="SUPFAM" id="SSF159894">
    <property type="entry name" value="YgaC/TfoX-N like"/>
    <property type="match status" value="1"/>
</dbReference>
<name>A0ABV2IWN1_9HYPH</name>
<evidence type="ECO:0000313" key="2">
    <source>
        <dbReference type="EMBL" id="MET3612897.1"/>
    </source>
</evidence>